<feature type="chain" id="PRO_5020252542" evidence="1">
    <location>
        <begin position="25"/>
        <end position="513"/>
    </location>
</feature>
<reference evidence="4 5" key="1">
    <citation type="submission" date="2019-01" db="EMBL/GenBank/DDBJ databases">
        <title>Pseudoxanthomonas composti sp. nov., isolated from compost.</title>
        <authorList>
            <person name="Yang G."/>
        </authorList>
    </citation>
    <scope>NUCLEOTIDE SEQUENCE [LARGE SCALE GENOMIC DNA]</scope>
    <source>
        <strain evidence="4 5">GSS15</strain>
    </source>
</reference>
<evidence type="ECO:0000259" key="3">
    <source>
        <dbReference type="PROSITE" id="PS52006"/>
    </source>
</evidence>
<evidence type="ECO:0000259" key="2">
    <source>
        <dbReference type="PROSITE" id="PS52005"/>
    </source>
</evidence>
<dbReference type="PANTHER" id="PTHR38165:SF1">
    <property type="entry name" value="GLUCANASE B"/>
    <property type="match status" value="1"/>
</dbReference>
<dbReference type="AlphaFoldDB" id="A0A4Q1JST6"/>
<dbReference type="Proteomes" id="UP000289784">
    <property type="component" value="Unassembled WGS sequence"/>
</dbReference>
<dbReference type="OrthoDB" id="9805202at2"/>
<organism evidence="4 5">
    <name type="scientific">Pseudoxanthomonas composti</name>
    <dbReference type="NCBI Taxonomy" id="2137479"/>
    <lineage>
        <taxon>Bacteria</taxon>
        <taxon>Pseudomonadati</taxon>
        <taxon>Pseudomonadota</taxon>
        <taxon>Gammaproteobacteria</taxon>
        <taxon>Lysobacterales</taxon>
        <taxon>Lysobacteraceae</taxon>
        <taxon>Pseudoxanthomonas</taxon>
    </lineage>
</organism>
<feature type="signal peptide" evidence="1">
    <location>
        <begin position="1"/>
        <end position="24"/>
    </location>
</feature>
<dbReference type="InterPro" id="IPR047569">
    <property type="entry name" value="CBM56"/>
</dbReference>
<dbReference type="PROSITE" id="PS52005">
    <property type="entry name" value="CBM56"/>
    <property type="match status" value="1"/>
</dbReference>
<evidence type="ECO:0000313" key="4">
    <source>
        <dbReference type="EMBL" id="RXR03424.1"/>
    </source>
</evidence>
<proteinExistence type="predicted"/>
<dbReference type="CDD" id="cd09214">
    <property type="entry name" value="GH64-like"/>
    <property type="match status" value="1"/>
</dbReference>
<dbReference type="InterPro" id="IPR032477">
    <property type="entry name" value="Glyco_hydro_64"/>
</dbReference>
<dbReference type="PANTHER" id="PTHR38165">
    <property type="match status" value="1"/>
</dbReference>
<dbReference type="Gene3D" id="2.60.110.10">
    <property type="entry name" value="Thaumatin"/>
    <property type="match status" value="1"/>
</dbReference>
<accession>A0A4Q1JST6</accession>
<dbReference type="InterPro" id="IPR037176">
    <property type="entry name" value="Osmotin/thaumatin-like_sf"/>
</dbReference>
<evidence type="ECO:0000313" key="5">
    <source>
        <dbReference type="Proteomes" id="UP000289784"/>
    </source>
</evidence>
<dbReference type="PROSITE" id="PS52006">
    <property type="entry name" value="GH64"/>
    <property type="match status" value="1"/>
</dbReference>
<feature type="domain" description="CBM56" evidence="2">
    <location>
        <begin position="25"/>
        <end position="115"/>
    </location>
</feature>
<gene>
    <name evidence="4" type="ORF">EPA99_13360</name>
</gene>
<dbReference type="Pfam" id="PF16483">
    <property type="entry name" value="Glyco_hydro_64"/>
    <property type="match status" value="1"/>
</dbReference>
<dbReference type="InterPro" id="IPR042517">
    <property type="entry name" value="Glyco_hydro_64_N_2"/>
</dbReference>
<dbReference type="GO" id="GO:0030246">
    <property type="term" value="F:carbohydrate binding"/>
    <property type="evidence" value="ECO:0007669"/>
    <property type="project" value="UniProtKB-UniRule"/>
</dbReference>
<dbReference type="RefSeq" id="WP_129471736.1">
    <property type="nucleotide sequence ID" value="NZ_SAWZ01000007.1"/>
</dbReference>
<comment type="caution">
    <text evidence="4">The sequence shown here is derived from an EMBL/GenBank/DDBJ whole genome shotgun (WGS) entry which is preliminary data.</text>
</comment>
<dbReference type="InterPro" id="IPR037398">
    <property type="entry name" value="Glyco_hydro_64_fam"/>
</dbReference>
<dbReference type="Pfam" id="PF22184">
    <property type="entry name" value="CBM_56"/>
    <property type="match status" value="1"/>
</dbReference>
<sequence length="513" mass="55578">MKRMVLWMTTVLAVLVLMVPRAGAQTGSDYAHGGAVAGSTATVWFAPSQGTTTWVDIHYRLNGGDQQNLRMQWNAGSGRYETTIAPVGSGQQIGYSFTYNKGVAAYDSATHTYTVGSGGGGLPPGNGGGEGGAWDGRTTFNIVNQTGGRWADAQVYWAIIGRDWNTGQFVHVDANGNLVPMSVADNGALVKNGQGYTNYFHTLSQKRSVTIPPIDSARVLMSVGSPMYIKVLLDGNGNIGYAGANIENPTDPNIDVYFDFGEMAILPPGHDNPGIFVNTTRVDHFGFPLRLRVQGLGGFDQSVGEPLTESRAQLFTAFQQQVPSQFTHLAQNPYAPYRIVAPSHATFIAGQPNGDYLQGYIDAVWARFRNEDLVFTLDNLGTFRGRVQGDRFVFTGGNQNGTYYINGKPTTSEVFLGAGLLNDAREASNVDIQLQLQAQLCAALNRHVAETPALWYDQPSHYPAGQAANWYAKFWHDHSIGALAYGFAYDDVGDFSPSIHTDAPTTVTFTIGW</sequence>
<dbReference type="Gene3D" id="3.30.920.50">
    <property type="entry name" value="Beta-1,3-glucanase, C-terminal domain"/>
    <property type="match status" value="1"/>
</dbReference>
<evidence type="ECO:0000256" key="1">
    <source>
        <dbReference type="SAM" id="SignalP"/>
    </source>
</evidence>
<keyword evidence="5" id="KW-1185">Reference proteome</keyword>
<protein>
    <submittedName>
        <fullName evidence="4">Uncharacterized protein</fullName>
    </submittedName>
</protein>
<name>A0A4Q1JST6_9GAMM</name>
<keyword evidence="1" id="KW-0732">Signal</keyword>
<dbReference type="EMBL" id="SAWZ01000007">
    <property type="protein sequence ID" value="RXR03424.1"/>
    <property type="molecule type" value="Genomic_DNA"/>
</dbReference>
<feature type="domain" description="GH64" evidence="3">
    <location>
        <begin position="135"/>
        <end position="513"/>
    </location>
</feature>